<keyword evidence="2" id="KW-0548">Nucleotidyltransferase</keyword>
<name>A0A5B7ZT94_9GAMM</name>
<reference evidence="3 4" key="1">
    <citation type="submission" date="2019-06" db="EMBL/GenBank/DDBJ databases">
        <title>Thermomonas aquatica sp. nov., isolated from an industrial wastewater treatment plant.</title>
        <authorList>
            <person name="Jeon J.H."/>
            <person name="Park D.-S."/>
        </authorList>
    </citation>
    <scope>NUCLEOTIDE SEQUENCE [LARGE SCALE GENOMIC DNA]</scope>
    <source>
        <strain evidence="3 4">SY21</strain>
    </source>
</reference>
<dbReference type="InterPro" id="IPR029044">
    <property type="entry name" value="Nucleotide-diphossugar_trans"/>
</dbReference>
<dbReference type="AlphaFoldDB" id="A0A5B7ZT94"/>
<dbReference type="EMBL" id="CP040871">
    <property type="protein sequence ID" value="QDA57716.1"/>
    <property type="molecule type" value="Genomic_DNA"/>
</dbReference>
<sequence length="263" mass="28368">MRCAGGNGRARWPIARNCWRAKTWPKCAACWPGCRPPAMTGCVSMAEVEVSCLIPSAGSGDRLGLGCKGFLELAGRPLLRWLADKGRRVADEVVVAVPADRLDEANALLPDCRVIVGGETRHDSVALLARAARGDWLLLQDAARPFSSIALCAAVLARARETGCAGAFVDPEVPVARLRDGKVAAVLLRHEAGVFQSPQAFSRETMRRLLAHAQERGYRPQSTLQLAIDAGIEVAAVAGEKHNIKLTTPIDWRVATLLEEYLT</sequence>
<dbReference type="GO" id="GO:0070567">
    <property type="term" value="F:cytidylyltransferase activity"/>
    <property type="evidence" value="ECO:0007669"/>
    <property type="project" value="InterPro"/>
</dbReference>
<keyword evidence="1" id="KW-0808">Transferase</keyword>
<dbReference type="PANTHER" id="PTHR43015">
    <property type="entry name" value="D-RIBITOL-5-PHOSPHATE CYTIDYLYLTRANSFERASE"/>
    <property type="match status" value="1"/>
</dbReference>
<dbReference type="GO" id="GO:0005829">
    <property type="term" value="C:cytosol"/>
    <property type="evidence" value="ECO:0007669"/>
    <property type="project" value="TreeGrafter"/>
</dbReference>
<evidence type="ECO:0000313" key="4">
    <source>
        <dbReference type="Proteomes" id="UP000308149"/>
    </source>
</evidence>
<dbReference type="Proteomes" id="UP000308149">
    <property type="component" value="Chromosome"/>
</dbReference>
<dbReference type="Pfam" id="PF01128">
    <property type="entry name" value="IspD"/>
    <property type="match status" value="1"/>
</dbReference>
<gene>
    <name evidence="3" type="ORF">FHQ07_10575</name>
</gene>
<evidence type="ECO:0000313" key="3">
    <source>
        <dbReference type="EMBL" id="QDA57716.1"/>
    </source>
</evidence>
<evidence type="ECO:0000256" key="1">
    <source>
        <dbReference type="ARBA" id="ARBA00022679"/>
    </source>
</evidence>
<accession>A0A5B7ZT94</accession>
<evidence type="ECO:0000256" key="2">
    <source>
        <dbReference type="ARBA" id="ARBA00022695"/>
    </source>
</evidence>
<protein>
    <recommendedName>
        <fullName evidence="5">2-C-methyl-D-erythritol 4-phosphate cytidylyltransferase</fullName>
    </recommendedName>
</protein>
<dbReference type="PANTHER" id="PTHR43015:SF1">
    <property type="entry name" value="D-RIBITOL-5-PHOSPHATE CYTIDYLYLTRANSFERASE"/>
    <property type="match status" value="1"/>
</dbReference>
<evidence type="ECO:0008006" key="5">
    <source>
        <dbReference type="Google" id="ProtNLM"/>
    </source>
</evidence>
<proteinExistence type="predicted"/>
<dbReference type="OrthoDB" id="9806837at2"/>
<organism evidence="3 4">
    <name type="scientific">Thermomonas aquatica</name>
    <dbReference type="NCBI Taxonomy" id="2202149"/>
    <lineage>
        <taxon>Bacteria</taxon>
        <taxon>Pseudomonadati</taxon>
        <taxon>Pseudomonadota</taxon>
        <taxon>Gammaproteobacteria</taxon>
        <taxon>Lysobacterales</taxon>
        <taxon>Lysobacteraceae</taxon>
        <taxon>Thermomonas</taxon>
    </lineage>
</organism>
<dbReference type="KEGG" id="thes:FHQ07_10575"/>
<keyword evidence="4" id="KW-1185">Reference proteome</keyword>
<dbReference type="SUPFAM" id="SSF53448">
    <property type="entry name" value="Nucleotide-diphospho-sugar transferases"/>
    <property type="match status" value="1"/>
</dbReference>
<dbReference type="Gene3D" id="3.90.550.10">
    <property type="entry name" value="Spore Coat Polysaccharide Biosynthesis Protein SpsA, Chain A"/>
    <property type="match status" value="1"/>
</dbReference>
<dbReference type="InterPro" id="IPR034683">
    <property type="entry name" value="IspD/TarI"/>
</dbReference>